<feature type="compositionally biased region" description="Basic residues" evidence="5">
    <location>
        <begin position="1"/>
        <end position="18"/>
    </location>
</feature>
<evidence type="ECO:0000313" key="8">
    <source>
        <dbReference type="Proteomes" id="UP000611521"/>
    </source>
</evidence>
<keyword evidence="3" id="KW-0238">DNA-binding</keyword>
<feature type="domain" description="LysR substrate-binding" evidence="6">
    <location>
        <begin position="50"/>
        <end position="235"/>
    </location>
</feature>
<reference evidence="7 8" key="1">
    <citation type="submission" date="2020-08" db="EMBL/GenBank/DDBJ databases">
        <title>A Genomic Blueprint of the Chicken Gut Microbiome.</title>
        <authorList>
            <person name="Gilroy R."/>
            <person name="Ravi A."/>
            <person name="Getino M."/>
            <person name="Pursley I."/>
            <person name="Horton D.L."/>
            <person name="Alikhan N.-F."/>
            <person name="Baker D."/>
            <person name="Gharbi K."/>
            <person name="Hall N."/>
            <person name="Watson M."/>
            <person name="Adriaenssens E.M."/>
            <person name="Foster-Nyarko E."/>
            <person name="Jarju S."/>
            <person name="Secka A."/>
            <person name="Antonio M."/>
            <person name="Oren A."/>
            <person name="Chaudhuri R."/>
            <person name="La Ragione R.M."/>
            <person name="Hildebrand F."/>
            <person name="Pallen M.J."/>
        </authorList>
    </citation>
    <scope>NUCLEOTIDE SEQUENCE [LARGE SCALE GENOMIC DNA]</scope>
    <source>
        <strain evidence="7 8">Re1</strain>
    </source>
</reference>
<proteinExistence type="inferred from homology"/>
<dbReference type="Gene3D" id="3.40.190.290">
    <property type="match status" value="1"/>
</dbReference>
<organism evidence="7 8">
    <name type="scientific">Microbacterium commune</name>
    <dbReference type="NCBI Taxonomy" id="2762219"/>
    <lineage>
        <taxon>Bacteria</taxon>
        <taxon>Bacillati</taxon>
        <taxon>Actinomycetota</taxon>
        <taxon>Actinomycetes</taxon>
        <taxon>Micrococcales</taxon>
        <taxon>Microbacteriaceae</taxon>
        <taxon>Microbacterium</taxon>
    </lineage>
</organism>
<dbReference type="InterPro" id="IPR005119">
    <property type="entry name" value="LysR_subst-bd"/>
</dbReference>
<comment type="caution">
    <text evidence="7">The sequence shown here is derived from an EMBL/GenBank/DDBJ whole genome shotgun (WGS) entry which is preliminary data.</text>
</comment>
<evidence type="ECO:0000256" key="1">
    <source>
        <dbReference type="ARBA" id="ARBA00009437"/>
    </source>
</evidence>
<keyword evidence="2" id="KW-0805">Transcription regulation</keyword>
<evidence type="ECO:0000256" key="3">
    <source>
        <dbReference type="ARBA" id="ARBA00023125"/>
    </source>
</evidence>
<dbReference type="PANTHER" id="PTHR30346">
    <property type="entry name" value="TRANSCRIPTIONAL DUAL REGULATOR HCAR-RELATED"/>
    <property type="match status" value="1"/>
</dbReference>
<keyword evidence="4" id="KW-0804">Transcription</keyword>
<dbReference type="RefSeq" id="WP_191712751.1">
    <property type="nucleotide sequence ID" value="NZ_JACSPX010000001.1"/>
</dbReference>
<dbReference type="Pfam" id="PF03466">
    <property type="entry name" value="LysR_substrate"/>
    <property type="match status" value="1"/>
</dbReference>
<dbReference type="Gene3D" id="3.40.190.10">
    <property type="entry name" value="Periplasmic binding protein-like II"/>
    <property type="match status" value="2"/>
</dbReference>
<dbReference type="Proteomes" id="UP000611521">
    <property type="component" value="Unassembled WGS sequence"/>
</dbReference>
<dbReference type="SUPFAM" id="SSF53850">
    <property type="entry name" value="Periplasmic binding protein-like II"/>
    <property type="match status" value="1"/>
</dbReference>
<evidence type="ECO:0000256" key="4">
    <source>
        <dbReference type="ARBA" id="ARBA00023163"/>
    </source>
</evidence>
<evidence type="ECO:0000256" key="2">
    <source>
        <dbReference type="ARBA" id="ARBA00023015"/>
    </source>
</evidence>
<evidence type="ECO:0000313" key="7">
    <source>
        <dbReference type="EMBL" id="MBD8012277.1"/>
    </source>
</evidence>
<keyword evidence="8" id="KW-1185">Reference proteome</keyword>
<name>A0ABR8W5K5_9MICO</name>
<dbReference type="PANTHER" id="PTHR30346:SF0">
    <property type="entry name" value="HCA OPERON TRANSCRIPTIONAL ACTIVATOR HCAR"/>
    <property type="match status" value="1"/>
</dbReference>
<evidence type="ECO:0000259" key="6">
    <source>
        <dbReference type="Pfam" id="PF03466"/>
    </source>
</evidence>
<sequence>MKNDRRRAPKGGRPRPAKPQKPQKPAQKRTPRPAAQPAPTPPVDETPRSFRLGIIPGATPGKWVGSWKQRMPHVDIELVPIAVAVQRAALDDLDAALVRLPLDDRDELHVIPLYDEVPVVLASIDSFLMATDRIEADDLAGQVLITPADDVLGPLDLPTRAPDFPTIETTEDAVATVATGVGILIVPMSLARLHYRKDVDYRPLVGGRTSTVALAWKREATTPDVETFVGVVRGRTANSSR</sequence>
<protein>
    <submittedName>
        <fullName evidence="7">Transcriptional regulator</fullName>
    </submittedName>
</protein>
<feature type="compositionally biased region" description="Pro residues" evidence="5">
    <location>
        <begin position="34"/>
        <end position="44"/>
    </location>
</feature>
<dbReference type="EMBL" id="JACSPX010000001">
    <property type="protein sequence ID" value="MBD8012277.1"/>
    <property type="molecule type" value="Genomic_DNA"/>
</dbReference>
<evidence type="ECO:0000256" key="5">
    <source>
        <dbReference type="SAM" id="MobiDB-lite"/>
    </source>
</evidence>
<feature type="region of interest" description="Disordered" evidence="5">
    <location>
        <begin position="1"/>
        <end position="50"/>
    </location>
</feature>
<accession>A0ABR8W5K5</accession>
<comment type="similarity">
    <text evidence="1">Belongs to the LysR transcriptional regulatory family.</text>
</comment>
<gene>
    <name evidence="7" type="ORF">H9633_08175</name>
</gene>